<accession>A0A1J5PWK5</accession>
<gene>
    <name evidence="2" type="ORF">GALL_461710</name>
</gene>
<dbReference type="EMBL" id="MLJW01003370">
    <property type="protein sequence ID" value="OIQ72207.1"/>
    <property type="molecule type" value="Genomic_DNA"/>
</dbReference>
<feature type="compositionally biased region" description="Basic and acidic residues" evidence="1">
    <location>
        <begin position="213"/>
        <end position="233"/>
    </location>
</feature>
<organism evidence="2">
    <name type="scientific">mine drainage metagenome</name>
    <dbReference type="NCBI Taxonomy" id="410659"/>
    <lineage>
        <taxon>unclassified sequences</taxon>
        <taxon>metagenomes</taxon>
        <taxon>ecological metagenomes</taxon>
    </lineage>
</organism>
<evidence type="ECO:0000256" key="1">
    <source>
        <dbReference type="SAM" id="MobiDB-lite"/>
    </source>
</evidence>
<sequence>MHAVVQHADGQEHGARNEAVRNHLHQPALHAHVGKQEKAQGDEAHMRDRRVRHELLHVVLHQGDEADVDHRDQRQGDDDRRQQMTGVWQHGQGKADETVGAQLEHDGRQHHRASGRGLDVRVGQPGMHRPHRNLDREGEKEGDEYEHLRSHRQRHVIPVGDVEAAARLQVEINERHQHEQRAQQGVEEELECRVDPPWPTPDPDDQVHGNQRGLEKHIEQHRVGGGEHTDHQA</sequence>
<feature type="compositionally biased region" description="Basic and acidic residues" evidence="1">
    <location>
        <begin position="61"/>
        <end position="82"/>
    </location>
</feature>
<feature type="region of interest" description="Disordered" evidence="1">
    <location>
        <begin position="61"/>
        <end position="150"/>
    </location>
</feature>
<protein>
    <submittedName>
        <fullName evidence="2">Uncharacterized protein</fullName>
    </submittedName>
</protein>
<comment type="caution">
    <text evidence="2">The sequence shown here is derived from an EMBL/GenBank/DDBJ whole genome shotgun (WGS) entry which is preliminary data.</text>
</comment>
<evidence type="ECO:0000313" key="2">
    <source>
        <dbReference type="EMBL" id="OIQ72207.1"/>
    </source>
</evidence>
<reference evidence="2" key="1">
    <citation type="submission" date="2016-10" db="EMBL/GenBank/DDBJ databases">
        <title>Sequence of Gallionella enrichment culture.</title>
        <authorList>
            <person name="Poehlein A."/>
            <person name="Muehling M."/>
            <person name="Daniel R."/>
        </authorList>
    </citation>
    <scope>NUCLEOTIDE SEQUENCE</scope>
</reference>
<proteinExistence type="predicted"/>
<feature type="region of interest" description="Disordered" evidence="1">
    <location>
        <begin position="176"/>
        <end position="233"/>
    </location>
</feature>
<name>A0A1J5PWK5_9ZZZZ</name>
<feature type="compositionally biased region" description="Basic and acidic residues" evidence="1">
    <location>
        <begin position="93"/>
        <end position="107"/>
    </location>
</feature>
<dbReference type="AlphaFoldDB" id="A0A1J5PWK5"/>